<dbReference type="EMBL" id="AP023368">
    <property type="protein sequence ID" value="BCJ97519.1"/>
    <property type="molecule type" value="Genomic_DNA"/>
</dbReference>
<dbReference type="InterPro" id="IPR006674">
    <property type="entry name" value="HD_domain"/>
</dbReference>
<keyword evidence="1 3" id="KW-0378">Hydrolase</keyword>
<sequence>MMEWDKLLAFNMQVEREEEPRDFEKYPISDLEKDYKSIISSAAFRRLQDKTQVFPLDKSDFVRTRLTHSIEVSTIARQLGIMITRNTTQYLQEDFKNNSKFAEEIPVVLSCAGLLHDIGNPPFGHFGEVVIGEWFKKEFKNPNFRYKGKPVAKVLQEQMKKDLENFEGNAQALRILSKVKNNQQGYDVNLTYGVLNTLIKYPTNSLDFDGESEDIKKHKLGYFYAERNTMEYICTITGTKKEKEYIRHPLVYLMEAADDIAYATADLEDALKKGLFSLNQFIEYFDRKVNDISNSSYKKYTQELIADLRKRINENDRSIEGDLIAFQKWMEHVRKWLMYIVSYRFSKSYTEIMNGTFKEDMFYETNHQESIKILKGAMKEFVYDNIEIIKLELSAKKIISALMDDFIYAVLHWDADSSLEADEYSLSKADKKLISIISANYKEDYKCARTENEAENLYLRFLLVTDYISGMTDSYAKNLYQELNGLK</sequence>
<evidence type="ECO:0000313" key="4">
    <source>
        <dbReference type="Proteomes" id="UP000515703"/>
    </source>
</evidence>
<dbReference type="RefSeq" id="WP_225903776.1">
    <property type="nucleotide sequence ID" value="NZ_AP023368.1"/>
</dbReference>
<dbReference type="Gene3D" id="1.10.3210.10">
    <property type="entry name" value="Hypothetical protein af1432"/>
    <property type="match status" value="1"/>
</dbReference>
<dbReference type="InterPro" id="IPR003607">
    <property type="entry name" value="HD/PDEase_dom"/>
</dbReference>
<dbReference type="SMART" id="SM00471">
    <property type="entry name" value="HDc"/>
    <property type="match status" value="1"/>
</dbReference>
<dbReference type="GO" id="GO:0006203">
    <property type="term" value="P:dGTP catabolic process"/>
    <property type="evidence" value="ECO:0007669"/>
    <property type="project" value="TreeGrafter"/>
</dbReference>
<dbReference type="PANTHER" id="PTHR11373">
    <property type="entry name" value="DEOXYNUCLEOSIDE TRIPHOSPHATE TRIPHOSPHOHYDROLASE"/>
    <property type="match status" value="1"/>
</dbReference>
<dbReference type="PANTHER" id="PTHR11373:SF32">
    <property type="entry name" value="DEOXYGUANOSINETRIPHOSPHATE TRIPHOSPHOHYDROLASE"/>
    <property type="match status" value="1"/>
</dbReference>
<organism evidence="3 4">
    <name type="scientific">Anaerocolumna chitinilytica</name>
    <dbReference type="NCBI Taxonomy" id="1727145"/>
    <lineage>
        <taxon>Bacteria</taxon>
        <taxon>Bacillati</taxon>
        <taxon>Bacillota</taxon>
        <taxon>Clostridia</taxon>
        <taxon>Lachnospirales</taxon>
        <taxon>Lachnospiraceae</taxon>
        <taxon>Anaerocolumna</taxon>
    </lineage>
</organism>
<dbReference type="Pfam" id="PF01966">
    <property type="entry name" value="HD"/>
    <property type="match status" value="1"/>
</dbReference>
<dbReference type="GO" id="GO:0008832">
    <property type="term" value="F:dGTPase activity"/>
    <property type="evidence" value="ECO:0007669"/>
    <property type="project" value="TreeGrafter"/>
</dbReference>
<dbReference type="SUPFAM" id="SSF109604">
    <property type="entry name" value="HD-domain/PDEase-like"/>
    <property type="match status" value="1"/>
</dbReference>
<reference evidence="3 4" key="1">
    <citation type="submission" date="2020-08" db="EMBL/GenBank/DDBJ databases">
        <title>Draft genome sequencing of an Anaerocolumna strain isolated from anoxic soil subjected to BSD treatment.</title>
        <authorList>
            <person name="Uek A."/>
            <person name="Tonouchi A."/>
        </authorList>
    </citation>
    <scope>NUCLEOTIDE SEQUENCE [LARGE SCALE GENOMIC DNA]</scope>
    <source>
        <strain evidence="3 4">CTTW</strain>
    </source>
</reference>
<protein>
    <submittedName>
        <fullName evidence="3">Deoxyguanosinetriphosphate triphosphohydrolase</fullName>
    </submittedName>
</protein>
<evidence type="ECO:0000259" key="2">
    <source>
        <dbReference type="SMART" id="SM00471"/>
    </source>
</evidence>
<gene>
    <name evidence="3" type="ORF">bsdcttw_05600</name>
</gene>
<dbReference type="NCBIfam" id="NF002205">
    <property type="entry name" value="PRK01096.1"/>
    <property type="match status" value="1"/>
</dbReference>
<feature type="domain" description="HD/PDEase" evidence="2">
    <location>
        <begin position="61"/>
        <end position="272"/>
    </location>
</feature>
<dbReference type="InterPro" id="IPR006261">
    <property type="entry name" value="dGTPase"/>
</dbReference>
<dbReference type="InterPro" id="IPR050135">
    <property type="entry name" value="dGTPase-like"/>
</dbReference>
<keyword evidence="4" id="KW-1185">Reference proteome</keyword>
<reference evidence="3 4" key="2">
    <citation type="submission" date="2020-08" db="EMBL/GenBank/DDBJ databases">
        <authorList>
            <person name="Ueki A."/>
            <person name="Tonouchi A."/>
        </authorList>
    </citation>
    <scope>NUCLEOTIDE SEQUENCE [LARGE SCALE GENOMIC DNA]</scope>
    <source>
        <strain evidence="3 4">CTTW</strain>
    </source>
</reference>
<proteinExistence type="predicted"/>
<accession>A0A7I8DGB5</accession>
<name>A0A7I8DGB5_9FIRM</name>
<dbReference type="KEGG" id="acht:bsdcttw_05600"/>
<evidence type="ECO:0000313" key="3">
    <source>
        <dbReference type="EMBL" id="BCJ97519.1"/>
    </source>
</evidence>
<dbReference type="Gene3D" id="1.10.3550.10">
    <property type="entry name" value="eoxyguanosinetriphosphate triphosphohydrolase domain-like"/>
    <property type="match status" value="1"/>
</dbReference>
<dbReference type="AlphaFoldDB" id="A0A7I8DGB5"/>
<dbReference type="Proteomes" id="UP000515703">
    <property type="component" value="Chromosome"/>
</dbReference>
<evidence type="ECO:0000256" key="1">
    <source>
        <dbReference type="ARBA" id="ARBA00022801"/>
    </source>
</evidence>
<dbReference type="InterPro" id="IPR027432">
    <property type="entry name" value="dGTP_triphosphohydrolase_C"/>
</dbReference>
<dbReference type="CDD" id="cd00077">
    <property type="entry name" value="HDc"/>
    <property type="match status" value="1"/>
</dbReference>
<dbReference type="NCBIfam" id="TIGR01353">
    <property type="entry name" value="dGTP_triPase"/>
    <property type="match status" value="1"/>
</dbReference>
<dbReference type="InterPro" id="IPR023293">
    <property type="entry name" value="dGTP_triP_hydro_central_sf"/>
</dbReference>
<dbReference type="Gene3D" id="1.10.3410.10">
    <property type="entry name" value="putative deoxyguanosinetriphosphate triphosphohydrolase like domain"/>
    <property type="match status" value="1"/>
</dbReference>